<dbReference type="InterPro" id="IPR052155">
    <property type="entry name" value="Biofilm_reg_signaling"/>
</dbReference>
<dbReference type="InterPro" id="IPR043128">
    <property type="entry name" value="Rev_trsase/Diguanyl_cyclase"/>
</dbReference>
<feature type="transmembrane region" description="Helical" evidence="1">
    <location>
        <begin position="168"/>
        <end position="189"/>
    </location>
</feature>
<sequence>MIKHKRDIMLFLVLIGLVFLATEFQLTILYGITFTFSSIFLFLILRIFGWPAAIISGLLALFFVPWEFTNLAYGSIFVLEVTFVGLFFLKGKRAKLFYVDALFWLLIGGFLLYYFNKTTLADYGLFFQVCKDIINGVFNALIADMLLAYFPFYKLLKNNRVNKNHVSIHQFLSHITLFSILVPFFINVVTNTFNTYDSISTDLVVDAKNSTARMEKEILALDAKEMETPSVLEDIAWRIKSDNYDVLIEMNGKEFVSTSSNGLDEIGEMEQKYSVREISDDFYEALPREQEHIEPIHKWSEGQYFFVKEMDSMTILFQYPISNYQKEIFKLSIEQLKYLVLMISCMLLLLLFVNRSLTNNLTQLALVTTGLPRKLRKFENIEWPQSSIYELKVLGNNLRKMADKLSELFQESSEMNAILSEQTEMLKESEEQLHRLAFYDGLTSLPNRHYFQQYVSQWIGKETDKKMAIIFIDLNQFKQINDTLGHDAGDTLLQMAANKLKVIKNEDREVFRLGGDEFVIVHRLEQKEEVQQTLDLILNEFSTYFEIHGQALYITASVGVSMYPDDGEDLNTLVKFADIAMYISKETGGNTVQFFNESMRNKFQESLIIENALRANVDRGGFEQYYQPKTLLGKVTSVEALLRWNDPDLGFISPGRFIPIAEEMGLIFQIDEWSLVQACKQNKQWQDEERLFIPISVNLSAKHFQQDNIVTMVDKALQESGLAPKYLKIEITESVFIRNPEHVAEVIGRLKEMGVQISIDDFGKGYSSLYQLLQLPIDEIKIDRQFIKDINENEKQVLLVQSILDFAHGLQLNVVAEGVETAMENALLIEMGCDEIQGYLYSPPVPKDELIKLLQVI</sequence>
<feature type="transmembrane region" description="Helical" evidence="1">
    <location>
        <begin position="95"/>
        <end position="115"/>
    </location>
</feature>
<keyword evidence="1" id="KW-0472">Membrane</keyword>
<organism evidence="4 5">
    <name type="scientific">Bacillus yapensis</name>
    <dbReference type="NCBI Taxonomy" id="2492960"/>
    <lineage>
        <taxon>Bacteria</taxon>
        <taxon>Bacillati</taxon>
        <taxon>Bacillota</taxon>
        <taxon>Bacilli</taxon>
        <taxon>Bacillales</taxon>
        <taxon>Bacillaceae</taxon>
        <taxon>Bacillus</taxon>
    </lineage>
</organism>
<name>A0A431W920_9BACI</name>
<accession>A0A431W920</accession>
<dbReference type="Proteomes" id="UP000271374">
    <property type="component" value="Unassembled WGS sequence"/>
</dbReference>
<dbReference type="SUPFAM" id="SSF55073">
    <property type="entry name" value="Nucleotide cyclase"/>
    <property type="match status" value="1"/>
</dbReference>
<dbReference type="EMBL" id="RXNT01000007">
    <property type="protein sequence ID" value="RTR31828.1"/>
    <property type="molecule type" value="Genomic_DNA"/>
</dbReference>
<dbReference type="InterPro" id="IPR035919">
    <property type="entry name" value="EAL_sf"/>
</dbReference>
<evidence type="ECO:0000259" key="3">
    <source>
        <dbReference type="PROSITE" id="PS50887"/>
    </source>
</evidence>
<evidence type="ECO:0000313" key="4">
    <source>
        <dbReference type="EMBL" id="RTR31828.1"/>
    </source>
</evidence>
<feature type="transmembrane region" description="Helical" evidence="1">
    <location>
        <begin position="136"/>
        <end position="156"/>
    </location>
</feature>
<feature type="domain" description="EAL" evidence="2">
    <location>
        <begin position="606"/>
        <end position="857"/>
    </location>
</feature>
<dbReference type="InterPro" id="IPR000160">
    <property type="entry name" value="GGDEF_dom"/>
</dbReference>
<dbReference type="Pfam" id="PF00563">
    <property type="entry name" value="EAL"/>
    <property type="match status" value="1"/>
</dbReference>
<dbReference type="PANTHER" id="PTHR44757">
    <property type="entry name" value="DIGUANYLATE CYCLASE DGCP"/>
    <property type="match status" value="1"/>
</dbReference>
<feature type="transmembrane region" description="Helical" evidence="1">
    <location>
        <begin position="39"/>
        <end position="64"/>
    </location>
</feature>
<dbReference type="OrthoDB" id="9759607at2"/>
<dbReference type="InterPro" id="IPR001633">
    <property type="entry name" value="EAL_dom"/>
</dbReference>
<evidence type="ECO:0000256" key="1">
    <source>
        <dbReference type="SAM" id="Phobius"/>
    </source>
</evidence>
<protein>
    <submittedName>
        <fullName evidence="4">EAL domain-containing protein</fullName>
    </submittedName>
</protein>
<keyword evidence="1" id="KW-0812">Transmembrane</keyword>
<dbReference type="SMART" id="SM00052">
    <property type="entry name" value="EAL"/>
    <property type="match status" value="1"/>
</dbReference>
<proteinExistence type="predicted"/>
<comment type="caution">
    <text evidence="4">The sequence shown here is derived from an EMBL/GenBank/DDBJ whole genome shotgun (WGS) entry which is preliminary data.</text>
</comment>
<feature type="domain" description="GGDEF" evidence="3">
    <location>
        <begin position="465"/>
        <end position="597"/>
    </location>
</feature>
<keyword evidence="1" id="KW-1133">Transmembrane helix</keyword>
<dbReference type="InterPro" id="IPR029787">
    <property type="entry name" value="Nucleotide_cyclase"/>
</dbReference>
<dbReference type="Pfam" id="PF00990">
    <property type="entry name" value="GGDEF"/>
    <property type="match status" value="1"/>
</dbReference>
<gene>
    <name evidence="4" type="ORF">EKG37_09965</name>
</gene>
<keyword evidence="5" id="KW-1185">Reference proteome</keyword>
<dbReference type="AlphaFoldDB" id="A0A431W920"/>
<dbReference type="PROSITE" id="PS50887">
    <property type="entry name" value="GGDEF"/>
    <property type="match status" value="1"/>
</dbReference>
<dbReference type="SUPFAM" id="SSF141868">
    <property type="entry name" value="EAL domain-like"/>
    <property type="match status" value="1"/>
</dbReference>
<reference evidence="4 5" key="1">
    <citation type="submission" date="2018-12" db="EMBL/GenBank/DDBJ databases">
        <title>Bacillus yapensis draft genome sequence.</title>
        <authorList>
            <person name="Yu L."/>
            <person name="Xu X."/>
            <person name="Tang X."/>
        </authorList>
    </citation>
    <scope>NUCLEOTIDE SEQUENCE [LARGE SCALE GENOMIC DNA]</scope>
    <source>
        <strain evidence="4 5">XXST-01</strain>
    </source>
</reference>
<dbReference type="Gene3D" id="3.30.70.270">
    <property type="match status" value="1"/>
</dbReference>
<dbReference type="Gene3D" id="3.20.20.450">
    <property type="entry name" value="EAL domain"/>
    <property type="match status" value="1"/>
</dbReference>
<dbReference type="CDD" id="cd01949">
    <property type="entry name" value="GGDEF"/>
    <property type="match status" value="1"/>
</dbReference>
<dbReference type="PROSITE" id="PS50883">
    <property type="entry name" value="EAL"/>
    <property type="match status" value="1"/>
</dbReference>
<evidence type="ECO:0000259" key="2">
    <source>
        <dbReference type="PROSITE" id="PS50883"/>
    </source>
</evidence>
<dbReference type="RefSeq" id="WP_126408558.1">
    <property type="nucleotide sequence ID" value="NZ_RXNT01000007.1"/>
</dbReference>
<feature type="transmembrane region" description="Helical" evidence="1">
    <location>
        <begin position="71"/>
        <end position="89"/>
    </location>
</feature>
<evidence type="ECO:0000313" key="5">
    <source>
        <dbReference type="Proteomes" id="UP000271374"/>
    </source>
</evidence>
<dbReference type="CDD" id="cd01948">
    <property type="entry name" value="EAL"/>
    <property type="match status" value="1"/>
</dbReference>
<dbReference type="PANTHER" id="PTHR44757:SF2">
    <property type="entry name" value="BIOFILM ARCHITECTURE MAINTENANCE PROTEIN MBAA"/>
    <property type="match status" value="1"/>
</dbReference>
<dbReference type="NCBIfam" id="TIGR00254">
    <property type="entry name" value="GGDEF"/>
    <property type="match status" value="1"/>
</dbReference>
<dbReference type="SMART" id="SM00267">
    <property type="entry name" value="GGDEF"/>
    <property type="match status" value="1"/>
</dbReference>